<keyword evidence="6" id="KW-0808">Transferase</keyword>
<dbReference type="EC" id="2.1.1.-" evidence="6"/>
<dbReference type="SUPFAM" id="SSF53335">
    <property type="entry name" value="S-adenosyl-L-methionine-dependent methyltransferases"/>
    <property type="match status" value="1"/>
</dbReference>
<dbReference type="GO" id="GO:0005802">
    <property type="term" value="C:trans-Golgi network"/>
    <property type="evidence" value="ECO:0007669"/>
    <property type="project" value="TreeGrafter"/>
</dbReference>
<dbReference type="GO" id="GO:0008168">
    <property type="term" value="F:methyltransferase activity"/>
    <property type="evidence" value="ECO:0007669"/>
    <property type="project" value="UniProtKB-UniRule"/>
</dbReference>
<name>A0AAV7G816_DENCH</name>
<protein>
    <recommendedName>
        <fullName evidence="6">Methyltransferase</fullName>
        <ecNumber evidence="6">2.1.1.-</ecNumber>
    </recommendedName>
</protein>
<dbReference type="Gene3D" id="3.40.50.150">
    <property type="entry name" value="Vaccinia Virus protein VP39"/>
    <property type="match status" value="1"/>
</dbReference>
<evidence type="ECO:0000256" key="6">
    <source>
        <dbReference type="RuleBase" id="RU366043"/>
    </source>
</evidence>
<keyword evidence="4 6" id="KW-0735">Signal-anchor</keyword>
<dbReference type="InterPro" id="IPR029063">
    <property type="entry name" value="SAM-dependent_MTases_sf"/>
</dbReference>
<comment type="caution">
    <text evidence="7">The sequence shown here is derived from an EMBL/GenBank/DDBJ whole genome shotgun (WGS) entry which is preliminary data.</text>
</comment>
<comment type="similarity">
    <text evidence="2 6">Belongs to the methyltransferase superfamily.</text>
</comment>
<gene>
    <name evidence="7" type="ORF">IEQ34_019675</name>
</gene>
<dbReference type="GO" id="GO:0032259">
    <property type="term" value="P:methylation"/>
    <property type="evidence" value="ECO:0007669"/>
    <property type="project" value="UniProtKB-KW"/>
</dbReference>
<evidence type="ECO:0000313" key="7">
    <source>
        <dbReference type="EMBL" id="KAH0452376.1"/>
    </source>
</evidence>
<evidence type="ECO:0000256" key="1">
    <source>
        <dbReference type="ARBA" id="ARBA00004606"/>
    </source>
</evidence>
<proteinExistence type="inferred from homology"/>
<dbReference type="EMBL" id="JAGFBR010000017">
    <property type="protein sequence ID" value="KAH0452376.1"/>
    <property type="molecule type" value="Genomic_DNA"/>
</dbReference>
<organism evidence="7 8">
    <name type="scientific">Dendrobium chrysotoxum</name>
    <name type="common">Orchid</name>
    <dbReference type="NCBI Taxonomy" id="161865"/>
    <lineage>
        <taxon>Eukaryota</taxon>
        <taxon>Viridiplantae</taxon>
        <taxon>Streptophyta</taxon>
        <taxon>Embryophyta</taxon>
        <taxon>Tracheophyta</taxon>
        <taxon>Spermatophyta</taxon>
        <taxon>Magnoliopsida</taxon>
        <taxon>Liliopsida</taxon>
        <taxon>Asparagales</taxon>
        <taxon>Orchidaceae</taxon>
        <taxon>Epidendroideae</taxon>
        <taxon>Malaxideae</taxon>
        <taxon>Dendrobiinae</taxon>
        <taxon>Dendrobium</taxon>
    </lineage>
</organism>
<evidence type="ECO:0000256" key="5">
    <source>
        <dbReference type="ARBA" id="ARBA00037847"/>
    </source>
</evidence>
<evidence type="ECO:0000256" key="3">
    <source>
        <dbReference type="ARBA" id="ARBA00022603"/>
    </source>
</evidence>
<comment type="subcellular location">
    <subcellularLocation>
        <location evidence="5">Endomembrane system</location>
        <topology evidence="5">Single-pass membrane protein</topology>
    </subcellularLocation>
    <subcellularLocation>
        <location evidence="1 6">Membrane</location>
        <topology evidence="1 6">Single-pass type II membrane protein</topology>
    </subcellularLocation>
</comment>
<dbReference type="PANTHER" id="PTHR10108">
    <property type="entry name" value="SAM-DEPENDENT METHYLTRANSFERASE"/>
    <property type="match status" value="1"/>
</dbReference>
<keyword evidence="6" id="KW-0325">Glycoprotein</keyword>
<dbReference type="PANTHER" id="PTHR10108:SF1077">
    <property type="entry name" value="METHYLTRANSFERASE PMT27-RELATED"/>
    <property type="match status" value="1"/>
</dbReference>
<dbReference type="GO" id="GO:0016020">
    <property type="term" value="C:membrane"/>
    <property type="evidence" value="ECO:0007669"/>
    <property type="project" value="UniProtKB-SubCell"/>
</dbReference>
<evidence type="ECO:0000313" key="8">
    <source>
        <dbReference type="Proteomes" id="UP000775213"/>
    </source>
</evidence>
<dbReference type="Proteomes" id="UP000775213">
    <property type="component" value="Unassembled WGS sequence"/>
</dbReference>
<accession>A0AAV7G816</accession>
<evidence type="ECO:0000256" key="2">
    <source>
        <dbReference type="ARBA" id="ARBA00008361"/>
    </source>
</evidence>
<reference evidence="7 8" key="1">
    <citation type="journal article" date="2021" name="Hortic Res">
        <title>Chromosome-scale assembly of the Dendrobium chrysotoxum genome enhances the understanding of orchid evolution.</title>
        <authorList>
            <person name="Zhang Y."/>
            <person name="Zhang G.Q."/>
            <person name="Zhang D."/>
            <person name="Liu X.D."/>
            <person name="Xu X.Y."/>
            <person name="Sun W.H."/>
            <person name="Yu X."/>
            <person name="Zhu X."/>
            <person name="Wang Z.W."/>
            <person name="Zhao X."/>
            <person name="Zhong W.Y."/>
            <person name="Chen H."/>
            <person name="Yin W.L."/>
            <person name="Huang T."/>
            <person name="Niu S.C."/>
            <person name="Liu Z.J."/>
        </authorList>
    </citation>
    <scope>NUCLEOTIDE SEQUENCE [LARGE SCALE GENOMIC DNA]</scope>
    <source>
        <strain evidence="7">Lindl</strain>
    </source>
</reference>
<keyword evidence="4 6" id="KW-0812">Transmembrane</keyword>
<keyword evidence="8" id="KW-1185">Reference proteome</keyword>
<sequence>MPFAPKDEHEAQVQFDLERGIPATSAVMSSQRLPFPSKVFDLINCARCRVPWHADGGMLLLELNRVLHPGGYFVDKLKGVAASIYRKPTSNECYDNYNVCIEDVFIAGVQMIVGQPDKVYPMQGSQDVRRNVTEGWDHKMLGQKMEK</sequence>
<keyword evidence="3 6" id="KW-0489">Methyltransferase</keyword>
<dbReference type="InterPro" id="IPR004159">
    <property type="entry name" value="Put_SAM_MeTrfase"/>
</dbReference>
<evidence type="ECO:0000256" key="4">
    <source>
        <dbReference type="ARBA" id="ARBA00022968"/>
    </source>
</evidence>
<dbReference type="GO" id="GO:0005768">
    <property type="term" value="C:endosome"/>
    <property type="evidence" value="ECO:0007669"/>
    <property type="project" value="TreeGrafter"/>
</dbReference>
<dbReference type="AlphaFoldDB" id="A0AAV7G816"/>
<dbReference type="Pfam" id="PF03141">
    <property type="entry name" value="Methyltransf_29"/>
    <property type="match status" value="1"/>
</dbReference>